<evidence type="ECO:0000313" key="4">
    <source>
        <dbReference type="Proteomes" id="UP001139488"/>
    </source>
</evidence>
<feature type="signal peptide" evidence="1">
    <location>
        <begin position="1"/>
        <end position="20"/>
    </location>
</feature>
<evidence type="ECO:0000313" key="3">
    <source>
        <dbReference type="EMBL" id="MCJ2376793.1"/>
    </source>
</evidence>
<comment type="caution">
    <text evidence="3">The sequence shown here is derived from an EMBL/GenBank/DDBJ whole genome shotgun (WGS) entry which is preliminary data.</text>
</comment>
<dbReference type="GO" id="GO:0005737">
    <property type="term" value="C:cytoplasm"/>
    <property type="evidence" value="ECO:0007669"/>
    <property type="project" value="UniProtKB-ARBA"/>
</dbReference>
<dbReference type="PANTHER" id="PTHR19308:SF14">
    <property type="entry name" value="START DOMAIN-CONTAINING PROTEIN"/>
    <property type="match status" value="1"/>
</dbReference>
<feature type="chain" id="PRO_5040801284" evidence="1">
    <location>
        <begin position="21"/>
        <end position="214"/>
    </location>
</feature>
<sequence>MIRLILMSFCLLSVSLVSFAGHNIDPKDWLVVDSIEGITLYQREHQDGLVEIRVDARIRTSFSAFMLMLEDTKRVPRWLHNVNSTQVLAQLSPTENIVYTTFFAPWPATNRDMVTYSSYRSNDAQLILDIQDASTYLPTQPGYIRITNVRSKWVLTKLSGNETLIVYTAFANPNGALPTWLVNDLARDGAIKTFQGLKKEIGHYQSLKHPIINH</sequence>
<dbReference type="CDD" id="cd08876">
    <property type="entry name" value="START_1"/>
    <property type="match status" value="1"/>
</dbReference>
<dbReference type="PROSITE" id="PS50848">
    <property type="entry name" value="START"/>
    <property type="match status" value="1"/>
</dbReference>
<gene>
    <name evidence="3" type="ORF">LNL84_08085</name>
</gene>
<accession>A0A9X1WCU2</accession>
<dbReference type="InterPro" id="IPR023393">
    <property type="entry name" value="START-like_dom_sf"/>
</dbReference>
<dbReference type="InterPro" id="IPR002913">
    <property type="entry name" value="START_lipid-bd_dom"/>
</dbReference>
<dbReference type="InterPro" id="IPR051213">
    <property type="entry name" value="START_lipid_transfer"/>
</dbReference>
<dbReference type="EMBL" id="JAJNNZ010000005">
    <property type="protein sequence ID" value="MCJ2376793.1"/>
    <property type="molecule type" value="Genomic_DNA"/>
</dbReference>
<evidence type="ECO:0000256" key="1">
    <source>
        <dbReference type="SAM" id="SignalP"/>
    </source>
</evidence>
<protein>
    <submittedName>
        <fullName evidence="3">START domain-containing protein</fullName>
    </submittedName>
</protein>
<dbReference type="PIRSF" id="PIRSF039033">
    <property type="entry name" value="START_dom"/>
    <property type="match status" value="1"/>
</dbReference>
<keyword evidence="1" id="KW-0732">Signal</keyword>
<proteinExistence type="predicted"/>
<dbReference type="Gene3D" id="3.30.530.20">
    <property type="match status" value="1"/>
</dbReference>
<keyword evidence="4" id="KW-1185">Reference proteome</keyword>
<dbReference type="PANTHER" id="PTHR19308">
    <property type="entry name" value="PHOSPHATIDYLCHOLINE TRANSFER PROTEIN"/>
    <property type="match status" value="1"/>
</dbReference>
<dbReference type="SUPFAM" id="SSF55961">
    <property type="entry name" value="Bet v1-like"/>
    <property type="match status" value="1"/>
</dbReference>
<reference evidence="3" key="1">
    <citation type="submission" date="2021-11" db="EMBL/GenBank/DDBJ databases">
        <title>Vibrio ZSDE26 sp. nov. and Vibrio ZSDZ34 sp. nov., isolated from coastal seawater in Qingdao.</title>
        <authorList>
            <person name="Zhang P."/>
        </authorList>
    </citation>
    <scope>NUCLEOTIDE SEQUENCE</scope>
    <source>
        <strain evidence="3">ZSDZ34</strain>
    </source>
</reference>
<dbReference type="RefSeq" id="WP_244356719.1">
    <property type="nucleotide sequence ID" value="NZ_JAJNNZ010000005.1"/>
</dbReference>
<evidence type="ECO:0000259" key="2">
    <source>
        <dbReference type="PROSITE" id="PS50848"/>
    </source>
</evidence>
<name>A0A9X1WCU2_9VIBR</name>
<dbReference type="Pfam" id="PF01852">
    <property type="entry name" value="START"/>
    <property type="match status" value="1"/>
</dbReference>
<dbReference type="AlphaFoldDB" id="A0A9X1WCU2"/>
<feature type="domain" description="START" evidence="2">
    <location>
        <begin position="25"/>
        <end position="206"/>
    </location>
</feature>
<dbReference type="Proteomes" id="UP001139488">
    <property type="component" value="Unassembled WGS sequence"/>
</dbReference>
<dbReference type="InterPro" id="IPR028347">
    <property type="entry name" value="START_dom_prot"/>
</dbReference>
<dbReference type="GO" id="GO:0008289">
    <property type="term" value="F:lipid binding"/>
    <property type="evidence" value="ECO:0007669"/>
    <property type="project" value="InterPro"/>
</dbReference>
<organism evidence="3 4">
    <name type="scientific">Vibrio gelatinilyticus</name>
    <dbReference type="NCBI Taxonomy" id="2893468"/>
    <lineage>
        <taxon>Bacteria</taxon>
        <taxon>Pseudomonadati</taxon>
        <taxon>Pseudomonadota</taxon>
        <taxon>Gammaproteobacteria</taxon>
        <taxon>Vibrionales</taxon>
        <taxon>Vibrionaceae</taxon>
        <taxon>Vibrio</taxon>
    </lineage>
</organism>